<evidence type="ECO:0000313" key="10">
    <source>
        <dbReference type="Proteomes" id="UP000615455"/>
    </source>
</evidence>
<dbReference type="SUPFAM" id="SSF161098">
    <property type="entry name" value="MetI-like"/>
    <property type="match status" value="1"/>
</dbReference>
<dbReference type="Pfam" id="PF00528">
    <property type="entry name" value="BPD_transp_1"/>
    <property type="match status" value="1"/>
</dbReference>
<feature type="transmembrane region" description="Helical" evidence="7">
    <location>
        <begin position="183"/>
        <end position="205"/>
    </location>
</feature>
<evidence type="ECO:0000256" key="7">
    <source>
        <dbReference type="RuleBase" id="RU363032"/>
    </source>
</evidence>
<reference evidence="10" key="1">
    <citation type="journal article" date="2019" name="Int. J. Syst. Evol. Microbiol.">
        <title>The Global Catalogue of Microorganisms (GCM) 10K type strain sequencing project: providing services to taxonomists for standard genome sequencing and annotation.</title>
        <authorList>
            <consortium name="The Broad Institute Genomics Platform"/>
            <consortium name="The Broad Institute Genome Sequencing Center for Infectious Disease"/>
            <person name="Wu L."/>
            <person name="Ma J."/>
        </authorList>
    </citation>
    <scope>NUCLEOTIDE SEQUENCE [LARGE SCALE GENOMIC DNA]</scope>
    <source>
        <strain evidence="10">CGMCC 1.15043</strain>
    </source>
</reference>
<feature type="transmembrane region" description="Helical" evidence="7">
    <location>
        <begin position="79"/>
        <end position="98"/>
    </location>
</feature>
<dbReference type="Proteomes" id="UP000615455">
    <property type="component" value="Unassembled WGS sequence"/>
</dbReference>
<feature type="transmembrane region" description="Helical" evidence="7">
    <location>
        <begin position="110"/>
        <end position="130"/>
    </location>
</feature>
<evidence type="ECO:0000256" key="4">
    <source>
        <dbReference type="ARBA" id="ARBA00022692"/>
    </source>
</evidence>
<evidence type="ECO:0000256" key="3">
    <source>
        <dbReference type="ARBA" id="ARBA00022475"/>
    </source>
</evidence>
<keyword evidence="6 7" id="KW-0472">Membrane</keyword>
<keyword evidence="5 7" id="KW-1133">Transmembrane helix</keyword>
<feature type="transmembrane region" description="Helical" evidence="7">
    <location>
        <begin position="258"/>
        <end position="277"/>
    </location>
</feature>
<feature type="domain" description="ABC transmembrane type-1" evidence="8">
    <location>
        <begin position="75"/>
        <end position="266"/>
    </location>
</feature>
<feature type="transmembrane region" description="Helical" evidence="7">
    <location>
        <begin position="12"/>
        <end position="36"/>
    </location>
</feature>
<evidence type="ECO:0000256" key="2">
    <source>
        <dbReference type="ARBA" id="ARBA00022448"/>
    </source>
</evidence>
<dbReference type="PROSITE" id="PS50928">
    <property type="entry name" value="ABC_TM1"/>
    <property type="match status" value="1"/>
</dbReference>
<dbReference type="PANTHER" id="PTHR43744:SF9">
    <property type="entry name" value="POLYGALACTURONAN_RHAMNOGALACTURONAN TRANSPORT SYSTEM PERMEASE PROTEIN YTCP"/>
    <property type="match status" value="1"/>
</dbReference>
<protein>
    <submittedName>
        <fullName evidence="9">Sugar ABC transporter permease</fullName>
    </submittedName>
</protein>
<evidence type="ECO:0000259" key="8">
    <source>
        <dbReference type="PROSITE" id="PS50928"/>
    </source>
</evidence>
<evidence type="ECO:0000256" key="1">
    <source>
        <dbReference type="ARBA" id="ARBA00004651"/>
    </source>
</evidence>
<dbReference type="Gene3D" id="1.10.3720.10">
    <property type="entry name" value="MetI-like"/>
    <property type="match status" value="1"/>
</dbReference>
<dbReference type="PANTHER" id="PTHR43744">
    <property type="entry name" value="ABC TRANSPORTER PERMEASE PROTEIN MG189-RELATED-RELATED"/>
    <property type="match status" value="1"/>
</dbReference>
<name>A0ABQ1ER80_9BACL</name>
<keyword evidence="4 7" id="KW-0812">Transmembrane</keyword>
<evidence type="ECO:0000313" key="9">
    <source>
        <dbReference type="EMBL" id="GFZ82766.1"/>
    </source>
</evidence>
<gene>
    <name evidence="9" type="ORF">GCM10008018_30780</name>
</gene>
<sequence length="292" mass="32531">MNSKVDISDRFFSLAIYACIVLICIVTLYPFVYVISLSISNIGSVMRNEVLLFPKGLNLAAYKTVLTYKGIFIAYGNTLFYTVGGTLLSLLLTTTAAYPLTRKDWKFRGIATAFLAVTLWFGGGMIPFYLVMKNLHLLDSRIGILLYAAVSTFYIIIVRTYFDSIPNELVESAKIDGANDLRIFAGIILPLSKPVLAAIGLYYAISKWNSFFWEMILLNRDSLLPVQALLVRIIRDSSFDKEMQLAITSDTGVLPITIQYAAIVITSAPIILIYPFLQKHFVKGVMIGAIKS</sequence>
<evidence type="ECO:0000256" key="5">
    <source>
        <dbReference type="ARBA" id="ARBA00022989"/>
    </source>
</evidence>
<dbReference type="InterPro" id="IPR000515">
    <property type="entry name" value="MetI-like"/>
</dbReference>
<comment type="similarity">
    <text evidence="7">Belongs to the binding-protein-dependent transport system permease family.</text>
</comment>
<dbReference type="EMBL" id="BMHE01000014">
    <property type="protein sequence ID" value="GFZ82766.1"/>
    <property type="molecule type" value="Genomic_DNA"/>
</dbReference>
<organism evidence="9 10">
    <name type="scientific">Paenibacillus marchantiophytorum</name>
    <dbReference type="NCBI Taxonomy" id="1619310"/>
    <lineage>
        <taxon>Bacteria</taxon>
        <taxon>Bacillati</taxon>
        <taxon>Bacillota</taxon>
        <taxon>Bacilli</taxon>
        <taxon>Bacillales</taxon>
        <taxon>Paenibacillaceae</taxon>
        <taxon>Paenibacillus</taxon>
    </lineage>
</organism>
<comment type="caution">
    <text evidence="9">The sequence shown here is derived from an EMBL/GenBank/DDBJ whole genome shotgun (WGS) entry which is preliminary data.</text>
</comment>
<keyword evidence="3" id="KW-1003">Cell membrane</keyword>
<comment type="subcellular location">
    <subcellularLocation>
        <location evidence="1 7">Cell membrane</location>
        <topology evidence="1 7">Multi-pass membrane protein</topology>
    </subcellularLocation>
</comment>
<feature type="transmembrane region" description="Helical" evidence="7">
    <location>
        <begin position="142"/>
        <end position="162"/>
    </location>
</feature>
<keyword evidence="10" id="KW-1185">Reference proteome</keyword>
<proteinExistence type="inferred from homology"/>
<dbReference type="RefSeq" id="WP_189012746.1">
    <property type="nucleotide sequence ID" value="NZ_BMHE01000014.1"/>
</dbReference>
<dbReference type="CDD" id="cd06261">
    <property type="entry name" value="TM_PBP2"/>
    <property type="match status" value="1"/>
</dbReference>
<dbReference type="InterPro" id="IPR035906">
    <property type="entry name" value="MetI-like_sf"/>
</dbReference>
<keyword evidence="2 7" id="KW-0813">Transport</keyword>
<evidence type="ECO:0000256" key="6">
    <source>
        <dbReference type="ARBA" id="ARBA00023136"/>
    </source>
</evidence>
<accession>A0ABQ1ER80</accession>